<evidence type="ECO:0000313" key="1">
    <source>
        <dbReference type="EMBL" id="KAG8088941.1"/>
    </source>
</evidence>
<organism evidence="1 2">
    <name type="scientific">Zizania palustris</name>
    <name type="common">Northern wild rice</name>
    <dbReference type="NCBI Taxonomy" id="103762"/>
    <lineage>
        <taxon>Eukaryota</taxon>
        <taxon>Viridiplantae</taxon>
        <taxon>Streptophyta</taxon>
        <taxon>Embryophyta</taxon>
        <taxon>Tracheophyta</taxon>
        <taxon>Spermatophyta</taxon>
        <taxon>Magnoliopsida</taxon>
        <taxon>Liliopsida</taxon>
        <taxon>Poales</taxon>
        <taxon>Poaceae</taxon>
        <taxon>BOP clade</taxon>
        <taxon>Oryzoideae</taxon>
        <taxon>Oryzeae</taxon>
        <taxon>Zizaniinae</taxon>
        <taxon>Zizania</taxon>
    </lineage>
</organism>
<reference evidence="1" key="1">
    <citation type="journal article" date="2021" name="bioRxiv">
        <title>Whole Genome Assembly and Annotation of Northern Wild Rice, Zizania palustris L., Supports a Whole Genome Duplication in the Zizania Genus.</title>
        <authorList>
            <person name="Haas M."/>
            <person name="Kono T."/>
            <person name="Macchietto M."/>
            <person name="Millas R."/>
            <person name="McGilp L."/>
            <person name="Shao M."/>
            <person name="Duquette J."/>
            <person name="Hirsch C.N."/>
            <person name="Kimball J."/>
        </authorList>
    </citation>
    <scope>NUCLEOTIDE SEQUENCE</scope>
    <source>
        <tissue evidence="1">Fresh leaf tissue</tissue>
    </source>
</reference>
<dbReference type="EMBL" id="JAAALK010000081">
    <property type="protein sequence ID" value="KAG8088941.1"/>
    <property type="molecule type" value="Genomic_DNA"/>
</dbReference>
<gene>
    <name evidence="1" type="ORF">GUJ93_ZPchr0011g28018</name>
</gene>
<keyword evidence="2" id="KW-1185">Reference proteome</keyword>
<comment type="caution">
    <text evidence="1">The sequence shown here is derived from an EMBL/GenBank/DDBJ whole genome shotgun (WGS) entry which is preliminary data.</text>
</comment>
<evidence type="ECO:0000313" key="2">
    <source>
        <dbReference type="Proteomes" id="UP000729402"/>
    </source>
</evidence>
<proteinExistence type="predicted"/>
<name>A0A8J5WH55_ZIZPA</name>
<sequence>MAAGLFSLLAQEAHGDLVIDLCGDSTNDHLVESAKVHCEGDELEVVAFSADEGFSNSSPSKPLRLPVGVSGHSWSSGESRWVWIPCGVPYEENLGFLASSAEIRPFGEFVRRIHWVAPRYVDSRSFSQVVSGVQMLNLWNSGVSSSKRRFERDESWGSFNRDV</sequence>
<dbReference type="AlphaFoldDB" id="A0A8J5WH55"/>
<protein>
    <submittedName>
        <fullName evidence="1">Uncharacterized protein</fullName>
    </submittedName>
</protein>
<dbReference type="Proteomes" id="UP000729402">
    <property type="component" value="Unassembled WGS sequence"/>
</dbReference>
<reference evidence="1" key="2">
    <citation type="submission" date="2021-02" db="EMBL/GenBank/DDBJ databases">
        <authorList>
            <person name="Kimball J.A."/>
            <person name="Haas M.W."/>
            <person name="Macchietto M."/>
            <person name="Kono T."/>
            <person name="Duquette J."/>
            <person name="Shao M."/>
        </authorList>
    </citation>
    <scope>NUCLEOTIDE SEQUENCE</scope>
    <source>
        <tissue evidence="1">Fresh leaf tissue</tissue>
    </source>
</reference>
<accession>A0A8J5WH55</accession>